<accession>B4I1W0</accession>
<dbReference type="HOGENOM" id="CLU_018398_4_1_1"/>
<dbReference type="PhylomeDB" id="B4I1W0"/>
<dbReference type="AlphaFoldDB" id="B4I1W0"/>
<reference evidence="3 4" key="1">
    <citation type="journal article" date="2007" name="Nature">
        <title>Evolution of genes and genomes on the Drosophila phylogeny.</title>
        <authorList>
            <consortium name="Drosophila 12 Genomes Consortium"/>
            <person name="Clark A.G."/>
            <person name="Eisen M.B."/>
            <person name="Smith D.R."/>
            <person name="Bergman C.M."/>
            <person name="Oliver B."/>
            <person name="Markow T.A."/>
            <person name="Kaufman T.C."/>
            <person name="Kellis M."/>
            <person name="Gelbart W."/>
            <person name="Iyer V.N."/>
            <person name="Pollard D.A."/>
            <person name="Sackton T.B."/>
            <person name="Larracuente A.M."/>
            <person name="Singh N.D."/>
            <person name="Abad J.P."/>
            <person name="Abt D.N."/>
            <person name="Adryan B."/>
            <person name="Aguade M."/>
            <person name="Akashi H."/>
            <person name="Anderson W.W."/>
            <person name="Aquadro C.F."/>
            <person name="Ardell D.H."/>
            <person name="Arguello R."/>
            <person name="Artieri C.G."/>
            <person name="Barbash D.A."/>
            <person name="Barker D."/>
            <person name="Barsanti P."/>
            <person name="Batterham P."/>
            <person name="Batzoglou S."/>
            <person name="Begun D."/>
            <person name="Bhutkar A."/>
            <person name="Blanco E."/>
            <person name="Bosak S.A."/>
            <person name="Bradley R.K."/>
            <person name="Brand A.D."/>
            <person name="Brent M.R."/>
            <person name="Brooks A.N."/>
            <person name="Brown R.H."/>
            <person name="Butlin R.K."/>
            <person name="Caggese C."/>
            <person name="Calvi B.R."/>
            <person name="Bernardo de Carvalho A."/>
            <person name="Caspi A."/>
            <person name="Castrezana S."/>
            <person name="Celniker S.E."/>
            <person name="Chang J.L."/>
            <person name="Chapple C."/>
            <person name="Chatterji S."/>
            <person name="Chinwalla A."/>
            <person name="Civetta A."/>
            <person name="Clifton S.W."/>
            <person name="Comeron J.M."/>
            <person name="Costello J.C."/>
            <person name="Coyne J.A."/>
            <person name="Daub J."/>
            <person name="David R.G."/>
            <person name="Delcher A.L."/>
            <person name="Delehaunty K."/>
            <person name="Do C.B."/>
            <person name="Ebling H."/>
            <person name="Edwards K."/>
            <person name="Eickbush T."/>
            <person name="Evans J.D."/>
            <person name="Filipski A."/>
            <person name="Findeiss S."/>
            <person name="Freyhult E."/>
            <person name="Fulton L."/>
            <person name="Fulton R."/>
            <person name="Garcia A.C."/>
            <person name="Gardiner A."/>
            <person name="Garfield D.A."/>
            <person name="Garvin B.E."/>
            <person name="Gibson G."/>
            <person name="Gilbert D."/>
            <person name="Gnerre S."/>
            <person name="Godfrey J."/>
            <person name="Good R."/>
            <person name="Gotea V."/>
            <person name="Gravely B."/>
            <person name="Greenberg A.J."/>
            <person name="Griffiths-Jones S."/>
            <person name="Gross S."/>
            <person name="Guigo R."/>
            <person name="Gustafson E.A."/>
            <person name="Haerty W."/>
            <person name="Hahn M.W."/>
            <person name="Halligan D.L."/>
            <person name="Halpern A.L."/>
            <person name="Halter G.M."/>
            <person name="Han M.V."/>
            <person name="Heger A."/>
            <person name="Hillier L."/>
            <person name="Hinrichs A.S."/>
            <person name="Holmes I."/>
            <person name="Hoskins R.A."/>
            <person name="Hubisz M.J."/>
            <person name="Hultmark D."/>
            <person name="Huntley M.A."/>
            <person name="Jaffe D.B."/>
            <person name="Jagadeeshan S."/>
            <person name="Jeck W.R."/>
            <person name="Johnson J."/>
            <person name="Jones C.D."/>
            <person name="Jordan W.C."/>
            <person name="Karpen G.H."/>
            <person name="Kataoka E."/>
            <person name="Keightley P.D."/>
            <person name="Kheradpour P."/>
            <person name="Kirkness E.F."/>
            <person name="Koerich L.B."/>
            <person name="Kristiansen K."/>
            <person name="Kudrna D."/>
            <person name="Kulathinal R.J."/>
            <person name="Kumar S."/>
            <person name="Kwok R."/>
            <person name="Lander E."/>
            <person name="Langley C.H."/>
            <person name="Lapoint R."/>
            <person name="Lazzaro B.P."/>
            <person name="Lee S.J."/>
            <person name="Levesque L."/>
            <person name="Li R."/>
            <person name="Lin C.F."/>
            <person name="Lin M.F."/>
            <person name="Lindblad-Toh K."/>
            <person name="Llopart A."/>
            <person name="Long M."/>
            <person name="Low L."/>
            <person name="Lozovsky E."/>
            <person name="Lu J."/>
            <person name="Luo M."/>
            <person name="Machado C.A."/>
            <person name="Makalowski W."/>
            <person name="Marzo M."/>
            <person name="Matsuda M."/>
            <person name="Matzkin L."/>
            <person name="McAllister B."/>
            <person name="McBride C.S."/>
            <person name="McKernan B."/>
            <person name="McKernan K."/>
            <person name="Mendez-Lago M."/>
            <person name="Minx P."/>
            <person name="Mollenhauer M.U."/>
            <person name="Montooth K."/>
            <person name="Mount S.M."/>
            <person name="Mu X."/>
            <person name="Myers E."/>
            <person name="Negre B."/>
            <person name="Newfeld S."/>
            <person name="Nielsen R."/>
            <person name="Noor M.A."/>
            <person name="O'Grady P."/>
            <person name="Pachter L."/>
            <person name="Papaceit M."/>
            <person name="Parisi M.J."/>
            <person name="Parisi M."/>
            <person name="Parts L."/>
            <person name="Pedersen J.S."/>
            <person name="Pesole G."/>
            <person name="Phillippy A.M."/>
            <person name="Ponting C.P."/>
            <person name="Pop M."/>
            <person name="Porcelli D."/>
            <person name="Powell J.R."/>
            <person name="Prohaska S."/>
            <person name="Pruitt K."/>
            <person name="Puig M."/>
            <person name="Quesneville H."/>
            <person name="Ram K.R."/>
            <person name="Rand D."/>
            <person name="Rasmussen M.D."/>
            <person name="Reed L.K."/>
            <person name="Reenan R."/>
            <person name="Reily A."/>
            <person name="Remington K.A."/>
            <person name="Rieger T.T."/>
            <person name="Ritchie M.G."/>
            <person name="Robin C."/>
            <person name="Rogers Y.H."/>
            <person name="Rohde C."/>
            <person name="Rozas J."/>
            <person name="Rubenfield M.J."/>
            <person name="Ruiz A."/>
            <person name="Russo S."/>
            <person name="Salzberg S.L."/>
            <person name="Sanchez-Gracia A."/>
            <person name="Saranga D.J."/>
            <person name="Sato H."/>
            <person name="Schaeffer S.W."/>
            <person name="Schatz M.C."/>
            <person name="Schlenke T."/>
            <person name="Schwartz R."/>
            <person name="Segarra C."/>
            <person name="Singh R.S."/>
            <person name="Sirot L."/>
            <person name="Sirota M."/>
            <person name="Sisneros N.B."/>
            <person name="Smith C.D."/>
            <person name="Smith T.F."/>
            <person name="Spieth J."/>
            <person name="Stage D.E."/>
            <person name="Stark A."/>
            <person name="Stephan W."/>
            <person name="Strausberg R.L."/>
            <person name="Strempel S."/>
            <person name="Sturgill D."/>
            <person name="Sutton G."/>
            <person name="Sutton G.G."/>
            <person name="Tao W."/>
            <person name="Teichmann S."/>
            <person name="Tobari Y.N."/>
            <person name="Tomimura Y."/>
            <person name="Tsolas J.M."/>
            <person name="Valente V.L."/>
            <person name="Venter E."/>
            <person name="Venter J.C."/>
            <person name="Vicario S."/>
            <person name="Vieira F.G."/>
            <person name="Vilella A.J."/>
            <person name="Villasante A."/>
            <person name="Walenz B."/>
            <person name="Wang J."/>
            <person name="Wasserman M."/>
            <person name="Watts T."/>
            <person name="Wilson D."/>
            <person name="Wilson R.K."/>
            <person name="Wing R.A."/>
            <person name="Wolfner M.F."/>
            <person name="Wong A."/>
            <person name="Wong G.K."/>
            <person name="Wu C.I."/>
            <person name="Wu G."/>
            <person name="Yamamoto D."/>
            <person name="Yang H.P."/>
            <person name="Yang S.P."/>
            <person name="Yorke J.A."/>
            <person name="Yoshida K."/>
            <person name="Zdobnov E."/>
            <person name="Zhang P."/>
            <person name="Zhang Y."/>
            <person name="Zimin A.V."/>
            <person name="Baldwin J."/>
            <person name="Abdouelleil A."/>
            <person name="Abdulkadir J."/>
            <person name="Abebe A."/>
            <person name="Abera B."/>
            <person name="Abreu J."/>
            <person name="Acer S.C."/>
            <person name="Aftuck L."/>
            <person name="Alexander A."/>
            <person name="An P."/>
            <person name="Anderson E."/>
            <person name="Anderson S."/>
            <person name="Arachi H."/>
            <person name="Azer M."/>
            <person name="Bachantsang P."/>
            <person name="Barry A."/>
            <person name="Bayul T."/>
            <person name="Berlin A."/>
            <person name="Bessette D."/>
            <person name="Bloom T."/>
            <person name="Blye J."/>
            <person name="Boguslavskiy L."/>
            <person name="Bonnet C."/>
            <person name="Boukhgalter B."/>
            <person name="Bourzgui I."/>
            <person name="Brown A."/>
            <person name="Cahill P."/>
            <person name="Channer S."/>
            <person name="Cheshatsang Y."/>
            <person name="Chuda L."/>
            <person name="Citroen M."/>
            <person name="Collymore A."/>
            <person name="Cooke P."/>
            <person name="Costello M."/>
            <person name="D'Aco K."/>
            <person name="Daza R."/>
            <person name="De Haan G."/>
            <person name="DeGray S."/>
            <person name="DeMaso C."/>
            <person name="Dhargay N."/>
            <person name="Dooley K."/>
            <person name="Dooley E."/>
            <person name="Doricent M."/>
            <person name="Dorje P."/>
            <person name="Dorjee K."/>
            <person name="Dupes A."/>
            <person name="Elong R."/>
            <person name="Falk J."/>
            <person name="Farina A."/>
            <person name="Faro S."/>
            <person name="Ferguson D."/>
            <person name="Fisher S."/>
            <person name="Foley C.D."/>
            <person name="Franke A."/>
            <person name="Friedrich D."/>
            <person name="Gadbois L."/>
            <person name="Gearin G."/>
            <person name="Gearin C.R."/>
            <person name="Giannoukos G."/>
            <person name="Goode T."/>
            <person name="Graham J."/>
            <person name="Grandbois E."/>
            <person name="Grewal S."/>
            <person name="Gyaltsen K."/>
            <person name="Hafez N."/>
            <person name="Hagos B."/>
            <person name="Hall J."/>
            <person name="Henson C."/>
            <person name="Hollinger A."/>
            <person name="Honan T."/>
            <person name="Huard M.D."/>
            <person name="Hughes L."/>
            <person name="Hurhula B."/>
            <person name="Husby M.E."/>
            <person name="Kamat A."/>
            <person name="Kanga B."/>
            <person name="Kashin S."/>
            <person name="Khazanovich D."/>
            <person name="Kisner P."/>
            <person name="Lance K."/>
            <person name="Lara M."/>
            <person name="Lee W."/>
            <person name="Lennon N."/>
            <person name="Letendre F."/>
            <person name="LeVine R."/>
            <person name="Lipovsky A."/>
            <person name="Liu X."/>
            <person name="Liu J."/>
            <person name="Liu S."/>
            <person name="Lokyitsang T."/>
            <person name="Lokyitsang Y."/>
            <person name="Lubonja R."/>
            <person name="Lui A."/>
            <person name="MacDonald P."/>
            <person name="Magnisalis V."/>
            <person name="Maru K."/>
            <person name="Matthews C."/>
            <person name="McCusker W."/>
            <person name="McDonough S."/>
            <person name="Mehta T."/>
            <person name="Meldrim J."/>
            <person name="Meneus L."/>
            <person name="Mihai O."/>
            <person name="Mihalev A."/>
            <person name="Mihova T."/>
            <person name="Mittelman R."/>
            <person name="Mlenga V."/>
            <person name="Montmayeur A."/>
            <person name="Mulrain L."/>
            <person name="Navidi A."/>
            <person name="Naylor J."/>
            <person name="Negash T."/>
            <person name="Nguyen T."/>
            <person name="Nguyen N."/>
            <person name="Nicol R."/>
            <person name="Norbu C."/>
            <person name="Norbu N."/>
            <person name="Novod N."/>
            <person name="O'Neill B."/>
            <person name="Osman S."/>
            <person name="Markiewicz E."/>
            <person name="Oyono O.L."/>
            <person name="Patti C."/>
            <person name="Phunkhang P."/>
            <person name="Pierre F."/>
            <person name="Priest M."/>
            <person name="Raghuraman S."/>
            <person name="Rege F."/>
            <person name="Reyes R."/>
            <person name="Rise C."/>
            <person name="Rogov P."/>
            <person name="Ross K."/>
            <person name="Ryan E."/>
            <person name="Settipalli S."/>
            <person name="Shea T."/>
            <person name="Sherpa N."/>
            <person name="Shi L."/>
            <person name="Shih D."/>
            <person name="Sparrow T."/>
            <person name="Spaulding J."/>
            <person name="Stalker J."/>
            <person name="Stange-Thomann N."/>
            <person name="Stavropoulos S."/>
            <person name="Stone C."/>
            <person name="Strader C."/>
            <person name="Tesfaye S."/>
            <person name="Thomson T."/>
            <person name="Thoulutsang Y."/>
            <person name="Thoulutsang D."/>
            <person name="Topham K."/>
            <person name="Topping I."/>
            <person name="Tsamla T."/>
            <person name="Vassiliev H."/>
            <person name="Vo A."/>
            <person name="Wangchuk T."/>
            <person name="Wangdi T."/>
            <person name="Weiand M."/>
            <person name="Wilkinson J."/>
            <person name="Wilson A."/>
            <person name="Yadav S."/>
            <person name="Young G."/>
            <person name="Yu Q."/>
            <person name="Zembek L."/>
            <person name="Zhong D."/>
            <person name="Zimmer A."/>
            <person name="Zwirko Z."/>
            <person name="Jaffe D.B."/>
            <person name="Alvarez P."/>
            <person name="Brockman W."/>
            <person name="Butler J."/>
            <person name="Chin C."/>
            <person name="Gnerre S."/>
            <person name="Grabherr M."/>
            <person name="Kleber M."/>
            <person name="Mauceli E."/>
            <person name="MacCallum I."/>
        </authorList>
    </citation>
    <scope>NUCLEOTIDE SEQUENCE [LARGE SCALE GENOMIC DNA]</scope>
    <source>
        <strain evidence="4">Rob3c / Tucson 14021-0248.25</strain>
    </source>
</reference>
<protein>
    <submittedName>
        <fullName evidence="3">GM17937</fullName>
    </submittedName>
</protein>
<dbReference type="SMR" id="B4I1W0"/>
<proteinExistence type="predicted"/>
<evidence type="ECO:0000313" key="4">
    <source>
        <dbReference type="Proteomes" id="UP000001292"/>
    </source>
</evidence>
<evidence type="ECO:0000313" key="3">
    <source>
        <dbReference type="EMBL" id="EDW54517.1"/>
    </source>
</evidence>
<dbReference type="Proteomes" id="UP000001292">
    <property type="component" value="Unassembled WGS sequence"/>
</dbReference>
<feature type="domain" description="Release factor glutamine methyltransferase N-terminal" evidence="2">
    <location>
        <begin position="41"/>
        <end position="108"/>
    </location>
</feature>
<dbReference type="InterPro" id="IPR040758">
    <property type="entry name" value="PrmC_N"/>
</dbReference>
<dbReference type="Pfam" id="PF17827">
    <property type="entry name" value="PrmC_N"/>
    <property type="match status" value="1"/>
</dbReference>
<feature type="domain" description="Methyltransferase small" evidence="1">
    <location>
        <begin position="117"/>
        <end position="255"/>
    </location>
</feature>
<dbReference type="Gene3D" id="1.10.8.10">
    <property type="entry name" value="DNA helicase RuvA subunit, C-terminal domain"/>
    <property type="match status" value="1"/>
</dbReference>
<name>B4I1W0_DROSE</name>
<dbReference type="EMBL" id="CH480820">
    <property type="protein sequence ID" value="EDW54517.1"/>
    <property type="molecule type" value="Genomic_DNA"/>
</dbReference>
<sequence length="298" mass="33624">MLRQLTRSMGLTSKLLRQVNYGTSAPAGTHIPVTKALEIGQWEEKLKAAGVEDTKFNVKCIVSHVLKQKFSAVPDSYDQLQLNPGQLADLERFLEARCARMPLQHIIGEWDFMDITLKTSPSVFIPRPETEEFMRLVIDDHKNAKHVDLLEVGCGSGAMSLSMLHSLPQVVATAIERSKAATVLAAENAKMLGLLNRFEVHNHTMEEDKYLPEVLKDKNYENLNALDGGSDGLRVARLVFDLACRHLRPGGKLWLELGNDHPPMVKTIMNLKYEGRLKFIAGYSDQYKRERFVQIEKV</sequence>
<dbReference type="InterPro" id="IPR029063">
    <property type="entry name" value="SAM-dependent_MTases_sf"/>
</dbReference>
<organism evidence="4">
    <name type="scientific">Drosophila sechellia</name>
    <name type="common">Fruit fly</name>
    <dbReference type="NCBI Taxonomy" id="7238"/>
    <lineage>
        <taxon>Eukaryota</taxon>
        <taxon>Metazoa</taxon>
        <taxon>Ecdysozoa</taxon>
        <taxon>Arthropoda</taxon>
        <taxon>Hexapoda</taxon>
        <taxon>Insecta</taxon>
        <taxon>Pterygota</taxon>
        <taxon>Neoptera</taxon>
        <taxon>Endopterygota</taxon>
        <taxon>Diptera</taxon>
        <taxon>Brachycera</taxon>
        <taxon>Muscomorpha</taxon>
        <taxon>Ephydroidea</taxon>
        <taxon>Drosophilidae</taxon>
        <taxon>Drosophila</taxon>
        <taxon>Sophophora</taxon>
    </lineage>
</organism>
<evidence type="ECO:0000259" key="2">
    <source>
        <dbReference type="Pfam" id="PF17827"/>
    </source>
</evidence>
<dbReference type="GO" id="GO:0008168">
    <property type="term" value="F:methyltransferase activity"/>
    <property type="evidence" value="ECO:0007669"/>
    <property type="project" value="InterPro"/>
</dbReference>
<dbReference type="SUPFAM" id="SSF53335">
    <property type="entry name" value="S-adenosyl-L-methionine-dependent methyltransferases"/>
    <property type="match status" value="1"/>
</dbReference>
<dbReference type="CDD" id="cd02440">
    <property type="entry name" value="AdoMet_MTases"/>
    <property type="match status" value="1"/>
</dbReference>
<dbReference type="PANTHER" id="PTHR18895">
    <property type="entry name" value="HEMK METHYLTRANSFERASE"/>
    <property type="match status" value="1"/>
</dbReference>
<keyword evidence="4" id="KW-1185">Reference proteome</keyword>
<dbReference type="InterPro" id="IPR050320">
    <property type="entry name" value="N5-glutamine_MTase"/>
</dbReference>
<dbReference type="GO" id="GO:0005739">
    <property type="term" value="C:mitochondrion"/>
    <property type="evidence" value="ECO:0007669"/>
    <property type="project" value="TreeGrafter"/>
</dbReference>
<evidence type="ECO:0000259" key="1">
    <source>
        <dbReference type="Pfam" id="PF05175"/>
    </source>
</evidence>
<dbReference type="OMA" id="IYYGHGT"/>
<dbReference type="InterPro" id="IPR007848">
    <property type="entry name" value="Small_mtfrase_dom"/>
</dbReference>
<gene>
    <name evidence="3" type="primary">Dsec\GM17937</name>
    <name evidence="3" type="ORF">Dsec_GM17937</name>
</gene>
<dbReference type="Pfam" id="PF05175">
    <property type="entry name" value="MTS"/>
    <property type="match status" value="1"/>
</dbReference>
<dbReference type="PANTHER" id="PTHR18895:SF74">
    <property type="entry name" value="MTRF1L RELEASE FACTOR GLUTAMINE METHYLTRANSFERASE"/>
    <property type="match status" value="1"/>
</dbReference>
<dbReference type="Gene3D" id="3.40.50.150">
    <property type="entry name" value="Vaccinia Virus protein VP39"/>
    <property type="match status" value="1"/>
</dbReference>
<dbReference type="STRING" id="7238.B4I1W0"/>